<keyword evidence="3 6" id="KW-0812">Transmembrane</keyword>
<protein>
    <submittedName>
        <fullName evidence="8">Prepilin peptidase CpaA</fullName>
        <ecNumber evidence="8">3.4.23.43</ecNumber>
    </submittedName>
</protein>
<evidence type="ECO:0000313" key="8">
    <source>
        <dbReference type="EMBL" id="NIJ06995.1"/>
    </source>
</evidence>
<proteinExistence type="predicted"/>
<accession>A0ABX0TQY1</accession>
<comment type="caution">
    <text evidence="8">The sequence shown here is derived from an EMBL/GenBank/DDBJ whole genome shotgun (WGS) entry which is preliminary data.</text>
</comment>
<dbReference type="Gene3D" id="1.20.120.1220">
    <property type="match status" value="1"/>
</dbReference>
<dbReference type="InterPro" id="IPR052218">
    <property type="entry name" value="Preflagellin_Peptidase"/>
</dbReference>
<feature type="transmembrane region" description="Helical" evidence="6">
    <location>
        <begin position="54"/>
        <end position="77"/>
    </location>
</feature>
<evidence type="ECO:0000256" key="1">
    <source>
        <dbReference type="ARBA" id="ARBA00004651"/>
    </source>
</evidence>
<evidence type="ECO:0000259" key="7">
    <source>
        <dbReference type="Pfam" id="PF01478"/>
    </source>
</evidence>
<name>A0ABX0TQY1_9SPHN</name>
<dbReference type="PANTHER" id="PTHR36506:SF1">
    <property type="entry name" value="PREFLAGELLIN PEPTIDASE"/>
    <property type="match status" value="1"/>
</dbReference>
<keyword evidence="5 6" id="KW-0472">Membrane</keyword>
<keyword evidence="2" id="KW-1003">Cell membrane</keyword>
<dbReference type="EMBL" id="JAAOZC010000001">
    <property type="protein sequence ID" value="NIJ06995.1"/>
    <property type="molecule type" value="Genomic_DNA"/>
</dbReference>
<feature type="transmembrane region" description="Helical" evidence="6">
    <location>
        <begin position="29"/>
        <end position="47"/>
    </location>
</feature>
<evidence type="ECO:0000256" key="6">
    <source>
        <dbReference type="SAM" id="Phobius"/>
    </source>
</evidence>
<keyword evidence="8" id="KW-0378">Hydrolase</keyword>
<feature type="transmembrane region" description="Helical" evidence="6">
    <location>
        <begin position="131"/>
        <end position="152"/>
    </location>
</feature>
<dbReference type="RefSeq" id="WP_167071816.1">
    <property type="nucleotide sequence ID" value="NZ_JAAOZC010000001.1"/>
</dbReference>
<gene>
    <name evidence="8" type="ORF">FHS31_000577</name>
</gene>
<dbReference type="PANTHER" id="PTHR36506">
    <property type="entry name" value="PREFLAGELLIN PEPTIDASE"/>
    <property type="match status" value="1"/>
</dbReference>
<sequence>MNAVQIVLLALLAALLVTAVVTDLRARTIANRLNLAVAALGIVWWFASGLGLAVIGLQVAGALAVLLLFGLAFALGAMGGGDVKLIAALALWLPPLLLIKLLILMSIGGGLLTLVMIAVKIGRRSEGGIEIPYGVAISGAALMVMANDILTIPRP</sequence>
<feature type="domain" description="Prepilin type IV endopeptidase peptidase" evidence="7">
    <location>
        <begin position="11"/>
        <end position="113"/>
    </location>
</feature>
<evidence type="ECO:0000256" key="2">
    <source>
        <dbReference type="ARBA" id="ARBA00022475"/>
    </source>
</evidence>
<dbReference type="Pfam" id="PF01478">
    <property type="entry name" value="Peptidase_A24"/>
    <property type="match status" value="1"/>
</dbReference>
<comment type="subcellular location">
    <subcellularLocation>
        <location evidence="1">Cell membrane</location>
        <topology evidence="1">Multi-pass membrane protein</topology>
    </subcellularLocation>
</comment>
<evidence type="ECO:0000313" key="9">
    <source>
        <dbReference type="Proteomes" id="UP000727456"/>
    </source>
</evidence>
<evidence type="ECO:0000256" key="3">
    <source>
        <dbReference type="ARBA" id="ARBA00022692"/>
    </source>
</evidence>
<dbReference type="GO" id="GO:0004190">
    <property type="term" value="F:aspartic-type endopeptidase activity"/>
    <property type="evidence" value="ECO:0007669"/>
    <property type="project" value="UniProtKB-EC"/>
</dbReference>
<evidence type="ECO:0000256" key="5">
    <source>
        <dbReference type="ARBA" id="ARBA00023136"/>
    </source>
</evidence>
<organism evidence="8 9">
    <name type="scientific">Sphingomonas vulcanisoli</name>
    <dbReference type="NCBI Taxonomy" id="1658060"/>
    <lineage>
        <taxon>Bacteria</taxon>
        <taxon>Pseudomonadati</taxon>
        <taxon>Pseudomonadota</taxon>
        <taxon>Alphaproteobacteria</taxon>
        <taxon>Sphingomonadales</taxon>
        <taxon>Sphingomonadaceae</taxon>
        <taxon>Sphingomonas</taxon>
    </lineage>
</organism>
<evidence type="ECO:0000256" key="4">
    <source>
        <dbReference type="ARBA" id="ARBA00022989"/>
    </source>
</evidence>
<keyword evidence="4 6" id="KW-1133">Transmembrane helix</keyword>
<feature type="transmembrane region" description="Helical" evidence="6">
    <location>
        <begin position="97"/>
        <end position="119"/>
    </location>
</feature>
<keyword evidence="9" id="KW-1185">Reference proteome</keyword>
<dbReference type="EC" id="3.4.23.43" evidence="8"/>
<reference evidence="8 9" key="1">
    <citation type="submission" date="2020-03" db="EMBL/GenBank/DDBJ databases">
        <title>Genomic Encyclopedia of Type Strains, Phase III (KMG-III): the genomes of soil and plant-associated and newly described type strains.</title>
        <authorList>
            <person name="Whitman W."/>
        </authorList>
    </citation>
    <scope>NUCLEOTIDE SEQUENCE [LARGE SCALE GENOMIC DNA]</scope>
    <source>
        <strain evidence="8 9">CECT 8804</strain>
    </source>
</reference>
<dbReference type="Proteomes" id="UP000727456">
    <property type="component" value="Unassembled WGS sequence"/>
</dbReference>
<dbReference type="InterPro" id="IPR000045">
    <property type="entry name" value="Prepilin_IV_endopep_pep"/>
</dbReference>